<dbReference type="PANTHER" id="PTHR42771">
    <property type="entry name" value="IRON(3+)-HYDROXAMATE IMPORT ATP-BINDING PROTEIN FHUC"/>
    <property type="match status" value="1"/>
</dbReference>
<dbReference type="InterPro" id="IPR027417">
    <property type="entry name" value="P-loop_NTPase"/>
</dbReference>
<evidence type="ECO:0000256" key="9">
    <source>
        <dbReference type="ARBA" id="ARBA00023136"/>
    </source>
</evidence>
<dbReference type="GO" id="GO:0005524">
    <property type="term" value="F:ATP binding"/>
    <property type="evidence" value="ECO:0007669"/>
    <property type="project" value="UniProtKB-KW"/>
</dbReference>
<evidence type="ECO:0000256" key="4">
    <source>
        <dbReference type="ARBA" id="ARBA00022496"/>
    </source>
</evidence>
<evidence type="ECO:0000313" key="12">
    <source>
        <dbReference type="Proteomes" id="UP001596250"/>
    </source>
</evidence>
<comment type="caution">
    <text evidence="11">The sequence shown here is derived from an EMBL/GenBank/DDBJ whole genome shotgun (WGS) entry which is preliminary data.</text>
</comment>
<evidence type="ECO:0000256" key="3">
    <source>
        <dbReference type="ARBA" id="ARBA00022475"/>
    </source>
</evidence>
<gene>
    <name evidence="11" type="ORF">ACFPXP_10355</name>
</gene>
<dbReference type="InterPro" id="IPR003439">
    <property type="entry name" value="ABC_transporter-like_ATP-bd"/>
</dbReference>
<keyword evidence="12" id="KW-1185">Reference proteome</keyword>
<evidence type="ECO:0000313" key="11">
    <source>
        <dbReference type="EMBL" id="MFC5986819.1"/>
    </source>
</evidence>
<evidence type="ECO:0000256" key="8">
    <source>
        <dbReference type="ARBA" id="ARBA00023065"/>
    </source>
</evidence>
<name>A0ABW1IPW3_9BACL</name>
<keyword evidence="6 11" id="KW-0067">ATP-binding</keyword>
<proteinExistence type="predicted"/>
<evidence type="ECO:0000256" key="2">
    <source>
        <dbReference type="ARBA" id="ARBA00022448"/>
    </source>
</evidence>
<dbReference type="PROSITE" id="PS50893">
    <property type="entry name" value="ABC_TRANSPORTER_2"/>
    <property type="match status" value="1"/>
</dbReference>
<keyword evidence="5" id="KW-0547">Nucleotide-binding</keyword>
<dbReference type="PANTHER" id="PTHR42771:SF2">
    <property type="entry name" value="IRON(3+)-HYDROXAMATE IMPORT ATP-BINDING PROTEIN FHUC"/>
    <property type="match status" value="1"/>
</dbReference>
<feature type="domain" description="ABC transporter" evidence="10">
    <location>
        <begin position="4"/>
        <end position="240"/>
    </location>
</feature>
<evidence type="ECO:0000256" key="5">
    <source>
        <dbReference type="ARBA" id="ARBA00022741"/>
    </source>
</evidence>
<organism evidence="11 12">
    <name type="scientific">Marinicrinis lubricantis</name>
    <dbReference type="NCBI Taxonomy" id="2086470"/>
    <lineage>
        <taxon>Bacteria</taxon>
        <taxon>Bacillati</taxon>
        <taxon>Bacillota</taxon>
        <taxon>Bacilli</taxon>
        <taxon>Bacillales</taxon>
        <taxon>Paenibacillaceae</taxon>
    </lineage>
</organism>
<dbReference type="RefSeq" id="WP_379894132.1">
    <property type="nucleotide sequence ID" value="NZ_CBCSCT010000070.1"/>
</dbReference>
<dbReference type="InterPro" id="IPR051535">
    <property type="entry name" value="Siderophore_ABC-ATPase"/>
</dbReference>
<dbReference type="CDD" id="cd03214">
    <property type="entry name" value="ABC_Iron-Siderophores_B12_Hemin"/>
    <property type="match status" value="1"/>
</dbReference>
<dbReference type="Gene3D" id="3.40.50.300">
    <property type="entry name" value="P-loop containing nucleotide triphosphate hydrolases"/>
    <property type="match status" value="1"/>
</dbReference>
<keyword evidence="3" id="KW-1003">Cell membrane</keyword>
<comment type="subcellular location">
    <subcellularLocation>
        <location evidence="1">Cell membrane</location>
        <topology evidence="1">Peripheral membrane protein</topology>
    </subcellularLocation>
</comment>
<evidence type="ECO:0000256" key="7">
    <source>
        <dbReference type="ARBA" id="ARBA00023004"/>
    </source>
</evidence>
<protein>
    <submittedName>
        <fullName evidence="11">ABC transporter ATP-binding protein</fullName>
    </submittedName>
</protein>
<dbReference type="Proteomes" id="UP001596250">
    <property type="component" value="Unassembled WGS sequence"/>
</dbReference>
<keyword evidence="2" id="KW-0813">Transport</keyword>
<accession>A0ABW1IPW3</accession>
<evidence type="ECO:0000256" key="1">
    <source>
        <dbReference type="ARBA" id="ARBA00004202"/>
    </source>
</evidence>
<sequence>MNKLAAEHLTVAYDSAPVIEDLSLSIPDGKITILIGSNGCGKSTILRTLGRLLSPNAGHVYLDGKRIDRLPSKEVAKQMAILPQSPSAPDGLTVKELCYYGRNPHKGLFSRHTAEDMRMVEWALKATRMQEFAERTLDQLSGGQRQRAWIAMALAQETDYLLLDEPTTYLDLAHQVEVLELLRDLNRTFGRTIIMVLHDLNQAARYADHLVSVFQGKVYAQGAPKEVFTAELIHNVFGLNVKVIEDPVEHTPMLVPVGLCQCEGNCYWKTHSAQKSTT</sequence>
<dbReference type="InterPro" id="IPR003593">
    <property type="entry name" value="AAA+_ATPase"/>
</dbReference>
<dbReference type="SUPFAM" id="SSF52540">
    <property type="entry name" value="P-loop containing nucleoside triphosphate hydrolases"/>
    <property type="match status" value="1"/>
</dbReference>
<dbReference type="EMBL" id="JBHSQV010000136">
    <property type="protein sequence ID" value="MFC5986819.1"/>
    <property type="molecule type" value="Genomic_DNA"/>
</dbReference>
<reference evidence="12" key="1">
    <citation type="journal article" date="2019" name="Int. J. Syst. Evol. Microbiol.">
        <title>The Global Catalogue of Microorganisms (GCM) 10K type strain sequencing project: providing services to taxonomists for standard genome sequencing and annotation.</title>
        <authorList>
            <consortium name="The Broad Institute Genomics Platform"/>
            <consortium name="The Broad Institute Genome Sequencing Center for Infectious Disease"/>
            <person name="Wu L."/>
            <person name="Ma J."/>
        </authorList>
    </citation>
    <scope>NUCLEOTIDE SEQUENCE [LARGE SCALE GENOMIC DNA]</scope>
    <source>
        <strain evidence="12">CCM 8749</strain>
    </source>
</reference>
<evidence type="ECO:0000259" key="10">
    <source>
        <dbReference type="PROSITE" id="PS50893"/>
    </source>
</evidence>
<dbReference type="PROSITE" id="PS00211">
    <property type="entry name" value="ABC_TRANSPORTER_1"/>
    <property type="match status" value="1"/>
</dbReference>
<keyword evidence="9" id="KW-0472">Membrane</keyword>
<dbReference type="Pfam" id="PF00005">
    <property type="entry name" value="ABC_tran"/>
    <property type="match status" value="1"/>
</dbReference>
<dbReference type="InterPro" id="IPR017871">
    <property type="entry name" value="ABC_transporter-like_CS"/>
</dbReference>
<dbReference type="SMART" id="SM00382">
    <property type="entry name" value="AAA"/>
    <property type="match status" value="1"/>
</dbReference>
<keyword evidence="7" id="KW-0408">Iron</keyword>
<keyword evidence="4" id="KW-0410">Iron transport</keyword>
<keyword evidence="8" id="KW-0406">Ion transport</keyword>
<evidence type="ECO:0000256" key="6">
    <source>
        <dbReference type="ARBA" id="ARBA00022840"/>
    </source>
</evidence>